<gene>
    <name evidence="2" type="ORF">SD1D_1666</name>
</gene>
<accession>A0A0K8J6E3</accession>
<protein>
    <recommendedName>
        <fullName evidence="1">DUF1653 domain-containing protein</fullName>
    </recommendedName>
</protein>
<dbReference type="Gene3D" id="2.30.30.320">
    <property type="entry name" value="DUF1653-like domain"/>
    <property type="match status" value="1"/>
</dbReference>
<dbReference type="InterPro" id="IPR023387">
    <property type="entry name" value="DUF1653-like_dom"/>
</dbReference>
<proteinExistence type="predicted"/>
<reference evidence="3" key="1">
    <citation type="submission" date="2015-09" db="EMBL/GenBank/DDBJ databases">
        <authorList>
            <person name="Wibberg D."/>
        </authorList>
    </citation>
    <scope>NUCLEOTIDE SEQUENCE [LARGE SCALE GENOMIC DNA]</scope>
    <source>
        <strain evidence="3">SD1D</strain>
    </source>
</reference>
<dbReference type="RefSeq" id="WP_058258475.1">
    <property type="nucleotide sequence ID" value="NZ_DUPS01000069.1"/>
</dbReference>
<dbReference type="Proteomes" id="UP000196053">
    <property type="component" value="Chromosome I"/>
</dbReference>
<name>A0A0K8J6E3_9FIRM</name>
<dbReference type="InterPro" id="IPR037135">
    <property type="entry name" value="DUF1653-like_dom_sf"/>
</dbReference>
<evidence type="ECO:0000313" key="2">
    <source>
        <dbReference type="EMBL" id="CUH93211.1"/>
    </source>
</evidence>
<dbReference type="EMBL" id="LN879430">
    <property type="protein sequence ID" value="CUH93211.1"/>
    <property type="molecule type" value="Genomic_DNA"/>
</dbReference>
<evidence type="ECO:0000313" key="3">
    <source>
        <dbReference type="Proteomes" id="UP000196053"/>
    </source>
</evidence>
<feature type="domain" description="DUF1653" evidence="1">
    <location>
        <begin position="12"/>
        <end position="64"/>
    </location>
</feature>
<dbReference type="OrthoDB" id="371169at2"/>
<dbReference type="KEGG" id="hsd:SD1D_1666"/>
<sequence length="155" mass="18054">MEMTPRPGEIFHFENNKPYQVITIATHKETSESMVIYQELHGDFNTYVLPMTKFLEEIQNQNIKVDTAETKSIADEDKEEGEAVNDILMSFLDAESYSKKLEVVTTNLNAIDDRLINDMAVSLDCTIEEGTLDQRLHELIYCLRQMSRFEDRRLR</sequence>
<organism evidence="2 3">
    <name type="scientific">Herbinix luporum</name>
    <dbReference type="NCBI Taxonomy" id="1679721"/>
    <lineage>
        <taxon>Bacteria</taxon>
        <taxon>Bacillati</taxon>
        <taxon>Bacillota</taxon>
        <taxon>Clostridia</taxon>
        <taxon>Lachnospirales</taxon>
        <taxon>Lachnospiraceae</taxon>
        <taxon>Herbinix</taxon>
    </lineage>
</organism>
<dbReference type="Pfam" id="PF07866">
    <property type="entry name" value="DUF1653"/>
    <property type="match status" value="1"/>
</dbReference>
<keyword evidence="3" id="KW-1185">Reference proteome</keyword>
<dbReference type="AlphaFoldDB" id="A0A0K8J6E3"/>
<evidence type="ECO:0000259" key="1">
    <source>
        <dbReference type="Pfam" id="PF07866"/>
    </source>
</evidence>